<dbReference type="SUPFAM" id="SSF57196">
    <property type="entry name" value="EGF/Laminin"/>
    <property type="match status" value="1"/>
</dbReference>
<dbReference type="PROSITE" id="PS00022">
    <property type="entry name" value="EGF_1"/>
    <property type="match status" value="1"/>
</dbReference>
<dbReference type="Gene3D" id="2.10.25.10">
    <property type="entry name" value="Laminin"/>
    <property type="match status" value="1"/>
</dbReference>
<sequence length="141" mass="15742">MVQNTRLCITHAKVLWFHIHFNTAIPMISTRNSLLAISTFVLLFILAESRVRITECPSGTATCSHGTCLQALGRDDEGRMVNEYRCFCDPKYHGEACTVQVDIDFSNPKVISPADGARTFSFDWFNLNDPVNEKHSFGGGV</sequence>
<dbReference type="WBParaSite" id="HDID_0000262901-mRNA-1">
    <property type="protein sequence ID" value="HDID_0000262901-mRNA-1"/>
    <property type="gene ID" value="HDID_0000262901"/>
</dbReference>
<organism evidence="4">
    <name type="scientific">Hymenolepis diminuta</name>
    <name type="common">Rat tapeworm</name>
    <dbReference type="NCBI Taxonomy" id="6216"/>
    <lineage>
        <taxon>Eukaryota</taxon>
        <taxon>Metazoa</taxon>
        <taxon>Spiralia</taxon>
        <taxon>Lophotrochozoa</taxon>
        <taxon>Platyhelminthes</taxon>
        <taxon>Cestoda</taxon>
        <taxon>Eucestoda</taxon>
        <taxon>Cyclophyllidea</taxon>
        <taxon>Hymenolepididae</taxon>
        <taxon>Hymenolepis</taxon>
    </lineage>
</organism>
<name>A0A158QD97_HYMDI</name>
<protein>
    <submittedName>
        <fullName evidence="4">EGF-like domain-containing protein</fullName>
    </submittedName>
</protein>
<reference evidence="2 3" key="2">
    <citation type="submission" date="2018-11" db="EMBL/GenBank/DDBJ databases">
        <authorList>
            <consortium name="Pathogen Informatics"/>
        </authorList>
    </citation>
    <scope>NUCLEOTIDE SEQUENCE [LARGE SCALE GENOMIC DNA]</scope>
</reference>
<evidence type="ECO:0000313" key="4">
    <source>
        <dbReference type="WBParaSite" id="HDID_0000262901-mRNA-1"/>
    </source>
</evidence>
<dbReference type="Proteomes" id="UP000274504">
    <property type="component" value="Unassembled WGS sequence"/>
</dbReference>
<dbReference type="InterPro" id="IPR000742">
    <property type="entry name" value="EGF"/>
</dbReference>
<feature type="domain" description="EGF-like" evidence="1">
    <location>
        <begin position="86"/>
        <end position="97"/>
    </location>
</feature>
<evidence type="ECO:0000313" key="3">
    <source>
        <dbReference type="Proteomes" id="UP000274504"/>
    </source>
</evidence>
<proteinExistence type="predicted"/>
<dbReference type="OrthoDB" id="6253279at2759"/>
<accession>A0A158QD97</accession>
<gene>
    <name evidence="2" type="ORF">HDID_LOCUS2630</name>
</gene>
<dbReference type="EMBL" id="UYSG01000671">
    <property type="protein sequence ID" value="VDL20443.1"/>
    <property type="molecule type" value="Genomic_DNA"/>
</dbReference>
<dbReference type="AlphaFoldDB" id="A0A158QD97"/>
<evidence type="ECO:0000259" key="1">
    <source>
        <dbReference type="PROSITE" id="PS00022"/>
    </source>
</evidence>
<reference evidence="4" key="1">
    <citation type="submission" date="2016-04" db="UniProtKB">
        <authorList>
            <consortium name="WormBaseParasite"/>
        </authorList>
    </citation>
    <scope>IDENTIFICATION</scope>
</reference>
<evidence type="ECO:0000313" key="2">
    <source>
        <dbReference type="EMBL" id="VDL20443.1"/>
    </source>
</evidence>